<dbReference type="GO" id="GO:0051287">
    <property type="term" value="F:NAD binding"/>
    <property type="evidence" value="ECO:0007669"/>
    <property type="project" value="InterPro"/>
</dbReference>
<evidence type="ECO:0000256" key="9">
    <source>
        <dbReference type="PIRSR" id="PIRSR500134-1"/>
    </source>
</evidence>
<dbReference type="RefSeq" id="WP_212688498.1">
    <property type="nucleotide sequence ID" value="NZ_JAGSPN010000010.1"/>
</dbReference>
<feature type="binding site" evidence="10">
    <location>
        <position position="267"/>
    </location>
    <ligand>
        <name>substrate</name>
    </ligand>
</feature>
<sequence>MKITIIGTGYVGLVTGACLAELGNDVFCLDVDQRKIDILNSGGIPIHEPGLEEVVRRNSAAGRLKFSTDIEASVAHGDIQFIAVGTPPDEDGSADLQYVLAAARNIGKYMTGFKVVVDKSTVPVGTADKVRAVIAQELSSRKDGLPFSVVSNPEFLKEGAAVEDFMRPDRIVIGCDNTTDGERARDLMKKLYAPFNRNHERTYWMDVRSAEFTKYAANAMLATRISFMNELANLADHVGADIDAVRHGIGSDPRIGHSFLYAGCGYGGSCFPKDVQALERTAQEYSLNLQILQAVEAVNNQQKQVLGNKIIHRFGKNLTGRHFAVWGLAFKPNTDDMRAAPSRVLLGELLRAGASVAVYDPVAIEEAKRVLELDFYDAPELLASIRYAENPMDALSGADALAIVTEWKAFRSPDFDKVKSSLKQPVIFDGRNLYDPSVMREIGVEYYGIGRSVLAKA</sequence>
<evidence type="ECO:0000256" key="7">
    <source>
        <dbReference type="ARBA" id="ARBA00047473"/>
    </source>
</evidence>
<evidence type="ECO:0000259" key="12">
    <source>
        <dbReference type="SMART" id="SM00984"/>
    </source>
</evidence>
<feature type="binding site" evidence="11">
    <location>
        <position position="30"/>
    </location>
    <ligand>
        <name>NAD(+)</name>
        <dbReference type="ChEBI" id="CHEBI:57540"/>
    </ligand>
</feature>
<feature type="binding site" evidence="10">
    <location>
        <begin position="155"/>
        <end position="158"/>
    </location>
    <ligand>
        <name>substrate</name>
    </ligand>
</feature>
<keyword evidence="14" id="KW-1185">Reference proteome</keyword>
<comment type="pathway">
    <text evidence="1">Nucleotide-sugar biosynthesis; UDP-alpha-D-glucuronate biosynthesis; UDP-alpha-D-glucuronate from UDP-alpha-D-glucose: step 1/1.</text>
</comment>
<keyword evidence="6 8" id="KW-0520">NAD</keyword>
<dbReference type="PANTHER" id="PTHR43750:SF3">
    <property type="entry name" value="UDP-GLUCOSE 6-DEHYDROGENASE TUAD"/>
    <property type="match status" value="1"/>
</dbReference>
<evidence type="ECO:0000256" key="6">
    <source>
        <dbReference type="ARBA" id="ARBA00023027"/>
    </source>
</evidence>
<feature type="binding site" evidence="11">
    <location>
        <position position="338"/>
    </location>
    <ligand>
        <name>NAD(+)</name>
        <dbReference type="ChEBI" id="CHEBI:57540"/>
    </ligand>
</feature>
<dbReference type="InterPro" id="IPR017476">
    <property type="entry name" value="UDP-Glc/GDP-Man"/>
</dbReference>
<dbReference type="InterPro" id="IPR028357">
    <property type="entry name" value="UDPglc_DH_bac"/>
</dbReference>
<evidence type="ECO:0000313" key="14">
    <source>
        <dbReference type="Proteomes" id="UP000680067"/>
    </source>
</evidence>
<dbReference type="SUPFAM" id="SSF51735">
    <property type="entry name" value="NAD(P)-binding Rossmann-fold domains"/>
    <property type="match status" value="1"/>
</dbReference>
<evidence type="ECO:0000256" key="10">
    <source>
        <dbReference type="PIRSR" id="PIRSR500134-2"/>
    </source>
</evidence>
<dbReference type="PIRSF" id="PIRSF500134">
    <property type="entry name" value="UDPglc_DH_bac"/>
    <property type="match status" value="1"/>
</dbReference>
<evidence type="ECO:0000313" key="13">
    <source>
        <dbReference type="EMBL" id="MBR7783208.1"/>
    </source>
</evidence>
<feature type="binding site" evidence="11">
    <location>
        <position position="35"/>
    </location>
    <ligand>
        <name>NAD(+)</name>
        <dbReference type="ChEBI" id="CHEBI:57540"/>
    </ligand>
</feature>
<proteinExistence type="inferred from homology"/>
<dbReference type="Pfam" id="PF03721">
    <property type="entry name" value="UDPG_MGDP_dh_N"/>
    <property type="match status" value="1"/>
</dbReference>
<feature type="binding site" evidence="10">
    <location>
        <position position="331"/>
    </location>
    <ligand>
        <name>substrate</name>
    </ligand>
</feature>
<dbReference type="AlphaFoldDB" id="A0A941DLT7"/>
<dbReference type="InterPro" id="IPR014027">
    <property type="entry name" value="UDP-Glc/GDP-Man_DH_C"/>
</dbReference>
<dbReference type="Pfam" id="PF03720">
    <property type="entry name" value="UDPG_MGDP_dh_C"/>
    <property type="match status" value="1"/>
</dbReference>
<dbReference type="PANTHER" id="PTHR43750">
    <property type="entry name" value="UDP-GLUCOSE 6-DEHYDROGENASE TUAD"/>
    <property type="match status" value="1"/>
</dbReference>
<dbReference type="Gene3D" id="3.40.50.720">
    <property type="entry name" value="NAD(P)-binding Rossmann-like Domain"/>
    <property type="match status" value="2"/>
</dbReference>
<evidence type="ECO:0000256" key="2">
    <source>
        <dbReference type="ARBA" id="ARBA00006601"/>
    </source>
</evidence>
<dbReference type="InterPro" id="IPR014026">
    <property type="entry name" value="UDP-Glc/GDP-Man_DH_dimer"/>
</dbReference>
<dbReference type="InterPro" id="IPR008927">
    <property type="entry name" value="6-PGluconate_DH-like_C_sf"/>
</dbReference>
<evidence type="ECO:0000256" key="5">
    <source>
        <dbReference type="ARBA" id="ARBA00023002"/>
    </source>
</evidence>
<dbReference type="EC" id="1.1.1.22" evidence="3 8"/>
<dbReference type="InterPro" id="IPR036291">
    <property type="entry name" value="NAD(P)-bd_dom_sf"/>
</dbReference>
<feature type="binding site" evidence="10">
    <location>
        <position position="214"/>
    </location>
    <ligand>
        <name>substrate</name>
    </ligand>
</feature>
<feature type="binding site" evidence="11">
    <location>
        <position position="158"/>
    </location>
    <ligand>
        <name>NAD(+)</name>
        <dbReference type="ChEBI" id="CHEBI:57540"/>
    </ligand>
</feature>
<feature type="domain" description="UDP-glucose/GDP-mannose dehydrogenase C-terminal" evidence="12">
    <location>
        <begin position="324"/>
        <end position="436"/>
    </location>
</feature>
<evidence type="ECO:0000256" key="11">
    <source>
        <dbReference type="PIRSR" id="PIRSR500134-3"/>
    </source>
</evidence>
<comment type="caution">
    <text evidence="13">The sequence shown here is derived from an EMBL/GenBank/DDBJ whole genome shotgun (WGS) entry which is preliminary data.</text>
</comment>
<evidence type="ECO:0000256" key="1">
    <source>
        <dbReference type="ARBA" id="ARBA00004701"/>
    </source>
</evidence>
<dbReference type="InterPro" id="IPR036220">
    <property type="entry name" value="UDP-Glc/GDP-Man_DH_C_sf"/>
</dbReference>
<comment type="similarity">
    <text evidence="2 8">Belongs to the UDP-glucose/GDP-mannose dehydrogenase family.</text>
</comment>
<dbReference type="GO" id="GO:0000271">
    <property type="term" value="P:polysaccharide biosynthetic process"/>
    <property type="evidence" value="ECO:0007669"/>
    <property type="project" value="InterPro"/>
</dbReference>
<dbReference type="SUPFAM" id="SSF48179">
    <property type="entry name" value="6-phosphogluconate dehydrogenase C-terminal domain-like"/>
    <property type="match status" value="1"/>
</dbReference>
<dbReference type="SUPFAM" id="SSF52413">
    <property type="entry name" value="UDP-glucose/GDP-mannose dehydrogenase C-terminal domain"/>
    <property type="match status" value="1"/>
</dbReference>
<name>A0A941DLT7_9BURK</name>
<feature type="binding site" evidence="11">
    <location>
        <position position="121"/>
    </location>
    <ligand>
        <name>NAD(+)</name>
        <dbReference type="ChEBI" id="CHEBI:57540"/>
    </ligand>
</feature>
<comment type="catalytic activity">
    <reaction evidence="7 8">
        <text>UDP-alpha-D-glucose + 2 NAD(+) + H2O = UDP-alpha-D-glucuronate + 2 NADH + 3 H(+)</text>
        <dbReference type="Rhea" id="RHEA:23596"/>
        <dbReference type="ChEBI" id="CHEBI:15377"/>
        <dbReference type="ChEBI" id="CHEBI:15378"/>
        <dbReference type="ChEBI" id="CHEBI:57540"/>
        <dbReference type="ChEBI" id="CHEBI:57945"/>
        <dbReference type="ChEBI" id="CHEBI:58052"/>
        <dbReference type="ChEBI" id="CHEBI:58885"/>
        <dbReference type="EC" id="1.1.1.22"/>
    </reaction>
</comment>
<dbReference type="Proteomes" id="UP000680067">
    <property type="component" value="Unassembled WGS sequence"/>
</dbReference>
<feature type="binding site" evidence="11">
    <location>
        <position position="273"/>
    </location>
    <ligand>
        <name>NAD(+)</name>
        <dbReference type="ChEBI" id="CHEBI:57540"/>
    </ligand>
</feature>
<evidence type="ECO:0000256" key="4">
    <source>
        <dbReference type="ARBA" id="ARBA00015132"/>
    </source>
</evidence>
<keyword evidence="5 8" id="KW-0560">Oxidoreductase</keyword>
<dbReference type="InterPro" id="IPR001732">
    <property type="entry name" value="UDP-Glc/GDP-Man_DH_N"/>
</dbReference>
<organism evidence="13 14">
    <name type="scientific">Undibacterium luofuense</name>
    <dbReference type="NCBI Taxonomy" id="2828733"/>
    <lineage>
        <taxon>Bacteria</taxon>
        <taxon>Pseudomonadati</taxon>
        <taxon>Pseudomonadota</taxon>
        <taxon>Betaproteobacteria</taxon>
        <taxon>Burkholderiales</taxon>
        <taxon>Oxalobacteraceae</taxon>
        <taxon>Undibacterium</taxon>
    </lineage>
</organism>
<feature type="binding site" evidence="10">
    <location>
        <begin position="259"/>
        <end position="263"/>
    </location>
    <ligand>
        <name>substrate</name>
    </ligand>
</feature>
<protein>
    <recommendedName>
        <fullName evidence="4 8">UDP-glucose 6-dehydrogenase</fullName>
        <ecNumber evidence="3 8">1.1.1.22</ecNumber>
    </recommendedName>
</protein>
<dbReference type="SMART" id="SM00984">
    <property type="entry name" value="UDPG_MGDP_dh_C"/>
    <property type="match status" value="1"/>
</dbReference>
<accession>A0A941DLT7</accession>
<dbReference type="NCBIfam" id="TIGR03026">
    <property type="entry name" value="NDP-sugDHase"/>
    <property type="match status" value="1"/>
</dbReference>
<dbReference type="Gene3D" id="1.20.5.100">
    <property type="entry name" value="Cytochrome c1, transmembrane anchor, C-terminal"/>
    <property type="match status" value="1"/>
</dbReference>
<evidence type="ECO:0000256" key="8">
    <source>
        <dbReference type="PIRNR" id="PIRNR000124"/>
    </source>
</evidence>
<dbReference type="EMBL" id="JAGSPN010000010">
    <property type="protein sequence ID" value="MBR7783208.1"/>
    <property type="molecule type" value="Genomic_DNA"/>
</dbReference>
<dbReference type="GO" id="GO:0003979">
    <property type="term" value="F:UDP-glucose 6-dehydrogenase activity"/>
    <property type="evidence" value="ECO:0007669"/>
    <property type="project" value="UniProtKB-EC"/>
</dbReference>
<feature type="binding site" evidence="11">
    <location>
        <position position="86"/>
    </location>
    <ligand>
        <name>NAD(+)</name>
        <dbReference type="ChEBI" id="CHEBI:57540"/>
    </ligand>
</feature>
<reference evidence="13" key="1">
    <citation type="submission" date="2021-04" db="EMBL/GenBank/DDBJ databases">
        <title>novel species isolated from subtropical streams in China.</title>
        <authorList>
            <person name="Lu H."/>
        </authorList>
    </citation>
    <scope>NUCLEOTIDE SEQUENCE</scope>
    <source>
        <strain evidence="13">LFS511W</strain>
    </source>
</reference>
<feature type="active site" description="Nucleophile" evidence="9">
    <location>
        <position position="270"/>
    </location>
</feature>
<dbReference type="PIRSF" id="PIRSF000124">
    <property type="entry name" value="UDPglc_GDPman_dh"/>
    <property type="match status" value="1"/>
</dbReference>
<dbReference type="Pfam" id="PF00984">
    <property type="entry name" value="UDPG_MGDP_dh"/>
    <property type="match status" value="1"/>
</dbReference>
<dbReference type="PROSITE" id="PS51257">
    <property type="entry name" value="PROKAR_LIPOPROTEIN"/>
    <property type="match status" value="1"/>
</dbReference>
<gene>
    <name evidence="13" type="ORF">KDM89_13730</name>
</gene>
<evidence type="ECO:0000256" key="3">
    <source>
        <dbReference type="ARBA" id="ARBA00012954"/>
    </source>
</evidence>